<dbReference type="KEGG" id="ndo:DDD_0807"/>
<evidence type="ECO:0000313" key="1">
    <source>
        <dbReference type="EMBL" id="AGC75934.1"/>
    </source>
</evidence>
<dbReference type="PATRIC" id="fig|592029.3.peg.801"/>
<dbReference type="EMBL" id="CP001397">
    <property type="protein sequence ID" value="AGC75934.1"/>
    <property type="molecule type" value="Genomic_DNA"/>
</dbReference>
<proteinExistence type="predicted"/>
<protein>
    <submittedName>
        <fullName evidence="1">Uncharacterized protein</fullName>
    </submittedName>
</protein>
<accession>L7W734</accession>
<reference evidence="1 2" key="1">
    <citation type="journal article" date="2013" name="Genome Biol. Evol.">
        <title>Genomic makeup of the marine flavobacterium Nonlabens (Donghaeana) dokdonensis DSW-6 and identification of a novel class of rhodopsins.</title>
        <authorList>
            <person name="Kwon S.K."/>
            <person name="Kim B.K."/>
            <person name="Song J.Y."/>
            <person name="Kwak M.J."/>
            <person name="Lee C.H."/>
            <person name="Yoon J.H."/>
            <person name="Oh T.K."/>
            <person name="Kim J.F."/>
        </authorList>
    </citation>
    <scope>NUCLEOTIDE SEQUENCE [LARGE SCALE GENOMIC DNA]</scope>
    <source>
        <strain evidence="2">DSM 17205 / KCTC 12402 / DSW-6</strain>
    </source>
</reference>
<sequence length="66" mass="7866">MKIRIKKWFLCDLAFAKAKLKPSSILFLNFTTRKSCNKLYLSLIQNNYICGLELLYDARSHQRRQI</sequence>
<dbReference type="STRING" id="592029.DDD_0807"/>
<dbReference type="AlphaFoldDB" id="L7W734"/>
<dbReference type="HOGENOM" id="CLU_2826811_0_0_10"/>
<evidence type="ECO:0000313" key="2">
    <source>
        <dbReference type="Proteomes" id="UP000011173"/>
    </source>
</evidence>
<organism evidence="1 2">
    <name type="scientific">Nonlabens dokdonensis (strain DSM 17205 / KCTC 12402 / DSW-6)</name>
    <name type="common">Donghaeana dokdonensis</name>
    <dbReference type="NCBI Taxonomy" id="592029"/>
    <lineage>
        <taxon>Bacteria</taxon>
        <taxon>Pseudomonadati</taxon>
        <taxon>Bacteroidota</taxon>
        <taxon>Flavobacteriia</taxon>
        <taxon>Flavobacteriales</taxon>
        <taxon>Flavobacteriaceae</taxon>
        <taxon>Nonlabens</taxon>
    </lineage>
</organism>
<dbReference type="Proteomes" id="UP000011173">
    <property type="component" value="Chromosome"/>
</dbReference>
<gene>
    <name evidence="1" type="ordered locus">DDD_0807</name>
</gene>
<name>L7W734_NONDD</name>